<accession>A0A8J2RP65</accession>
<gene>
    <name evidence="2" type="ORF">DGAL_LOCUS4844</name>
</gene>
<dbReference type="OrthoDB" id="6381283at2759"/>
<feature type="region of interest" description="Disordered" evidence="1">
    <location>
        <begin position="104"/>
        <end position="158"/>
    </location>
</feature>
<dbReference type="SUPFAM" id="SSF56672">
    <property type="entry name" value="DNA/RNA polymerases"/>
    <property type="match status" value="1"/>
</dbReference>
<reference evidence="2" key="1">
    <citation type="submission" date="2021-11" db="EMBL/GenBank/DDBJ databases">
        <authorList>
            <person name="Schell T."/>
        </authorList>
    </citation>
    <scope>NUCLEOTIDE SEQUENCE</scope>
    <source>
        <strain evidence="2">M5</strain>
    </source>
</reference>
<protein>
    <recommendedName>
        <fullName evidence="4">Reverse transcriptase</fullName>
    </recommendedName>
</protein>
<dbReference type="AlphaFoldDB" id="A0A8J2RP65"/>
<dbReference type="Gene3D" id="3.30.70.270">
    <property type="match status" value="1"/>
</dbReference>
<evidence type="ECO:0008006" key="4">
    <source>
        <dbReference type="Google" id="ProtNLM"/>
    </source>
</evidence>
<organism evidence="2 3">
    <name type="scientific">Daphnia galeata</name>
    <dbReference type="NCBI Taxonomy" id="27404"/>
    <lineage>
        <taxon>Eukaryota</taxon>
        <taxon>Metazoa</taxon>
        <taxon>Ecdysozoa</taxon>
        <taxon>Arthropoda</taxon>
        <taxon>Crustacea</taxon>
        <taxon>Branchiopoda</taxon>
        <taxon>Diplostraca</taxon>
        <taxon>Cladocera</taxon>
        <taxon>Anomopoda</taxon>
        <taxon>Daphniidae</taxon>
        <taxon>Daphnia</taxon>
    </lineage>
</organism>
<evidence type="ECO:0000313" key="2">
    <source>
        <dbReference type="EMBL" id="CAH0102448.1"/>
    </source>
</evidence>
<dbReference type="GO" id="GO:0071897">
    <property type="term" value="P:DNA biosynthetic process"/>
    <property type="evidence" value="ECO:0007669"/>
    <property type="project" value="UniProtKB-ARBA"/>
</dbReference>
<name>A0A8J2RP65_9CRUS</name>
<dbReference type="InterPro" id="IPR043128">
    <property type="entry name" value="Rev_trsase/Diguanyl_cyclase"/>
</dbReference>
<dbReference type="InterPro" id="IPR043502">
    <property type="entry name" value="DNA/RNA_pol_sf"/>
</dbReference>
<keyword evidence="3" id="KW-1185">Reference proteome</keyword>
<dbReference type="Proteomes" id="UP000789390">
    <property type="component" value="Unassembled WGS sequence"/>
</dbReference>
<evidence type="ECO:0000256" key="1">
    <source>
        <dbReference type="SAM" id="MobiDB-lite"/>
    </source>
</evidence>
<sequence>MKIEYGEGKPRLRFGDLPVGLLIEKQGLTRKKIMVSKGRRIPLRSMGAVAVQQTAAVQPGQEGAAWMIEPERKLLEAKVILKNLRTIVHQGTVLGERAEIEKDNGGVRGNGLDGGVQEADEGGRDRRNRQWSRREKGSRSWQRGPGFQKADFQGARRRRNEEVVQASLNSLDVYAKAKGAVAQKKVRVTLRFGVDIYTNSLTLNSFYGRSIAGHWPAAWRQIFLDNGLDCGSCACRSACSLRRARSTNNGSGAGGPTLVSMPRVPGRHYSVRKKHGGAQTTISDGAQCIEKGKFETEACNVQVQRKKTALGQRNCAEGVRPDPEKVKAVKEFPQLPTSKRADLVKWVKSILGLVSYYRRFFPRFPEVAKPLMDLTMERLYLSVGPSTRKVLTN</sequence>
<evidence type="ECO:0000313" key="3">
    <source>
        <dbReference type="Proteomes" id="UP000789390"/>
    </source>
</evidence>
<proteinExistence type="predicted"/>
<dbReference type="EMBL" id="CAKKLH010000080">
    <property type="protein sequence ID" value="CAH0102448.1"/>
    <property type="molecule type" value="Genomic_DNA"/>
</dbReference>
<comment type="caution">
    <text evidence="2">The sequence shown here is derived from an EMBL/GenBank/DDBJ whole genome shotgun (WGS) entry which is preliminary data.</text>
</comment>